<dbReference type="InterPro" id="IPR011256">
    <property type="entry name" value="Reg_factor_effector_dom_sf"/>
</dbReference>
<comment type="caution">
    <text evidence="2">The sequence shown here is derived from an EMBL/GenBank/DDBJ whole genome shotgun (WGS) entry which is preliminary data.</text>
</comment>
<dbReference type="InterPro" id="IPR053182">
    <property type="entry name" value="YobU-like_regulator"/>
</dbReference>
<dbReference type="EMBL" id="VANU01000002">
    <property type="protein sequence ID" value="TLP39209.1"/>
    <property type="molecule type" value="Genomic_DNA"/>
</dbReference>
<dbReference type="PANTHER" id="PTHR36444:SF2">
    <property type="entry name" value="TRANSCRIPTIONAL REGULATOR PROTEIN YOBU-RELATED"/>
    <property type="match status" value="1"/>
</dbReference>
<evidence type="ECO:0000313" key="3">
    <source>
        <dbReference type="Proteomes" id="UP000308901"/>
    </source>
</evidence>
<evidence type="ECO:0000259" key="1">
    <source>
        <dbReference type="SMART" id="SM00871"/>
    </source>
</evidence>
<sequence length="147" mass="17251">MKVRHIEKLMVAGLGVRTNNNNEMNPETAKIGQLWDDYQDKNILGKTFNKANKSSMYGVYSDYESDVNGDYTVTVAVEVTKPKNAIIIKDQRYLVFSKEGELPEIVIECWKDVWEYFEKDSEYERAYTIDFEKYSKENFIEIYVSIK</sequence>
<dbReference type="InterPro" id="IPR029441">
    <property type="entry name" value="Cass2"/>
</dbReference>
<dbReference type="Proteomes" id="UP000308901">
    <property type="component" value="Unassembled WGS sequence"/>
</dbReference>
<dbReference type="AlphaFoldDB" id="A0A5R8Y2A1"/>
<proteinExistence type="predicted"/>
<protein>
    <submittedName>
        <fullName evidence="2">GyrI-like domain-containing protein</fullName>
    </submittedName>
</protein>
<dbReference type="Gene3D" id="3.20.80.10">
    <property type="entry name" value="Regulatory factor, effector binding domain"/>
    <property type="match status" value="1"/>
</dbReference>
<dbReference type="RefSeq" id="WP_138151793.1">
    <property type="nucleotide sequence ID" value="NZ_CBDDKQ010000002.1"/>
</dbReference>
<gene>
    <name evidence="2" type="ORF">FDK22_04880</name>
</gene>
<dbReference type="SMART" id="SM00871">
    <property type="entry name" value="AraC_E_bind"/>
    <property type="match status" value="1"/>
</dbReference>
<name>A0A5R8Y2A1_9BACT</name>
<accession>A0A5R8Y2A1</accession>
<dbReference type="PANTHER" id="PTHR36444">
    <property type="entry name" value="TRANSCRIPTIONAL REGULATOR PROTEIN YOBU-RELATED"/>
    <property type="match status" value="1"/>
</dbReference>
<evidence type="ECO:0000313" key="2">
    <source>
        <dbReference type="EMBL" id="TLP39209.1"/>
    </source>
</evidence>
<dbReference type="Pfam" id="PF14526">
    <property type="entry name" value="Cass2"/>
    <property type="match status" value="1"/>
</dbReference>
<feature type="domain" description="AraC effector-binding" evidence="1">
    <location>
        <begin position="1"/>
        <end position="147"/>
    </location>
</feature>
<dbReference type="SUPFAM" id="SSF55136">
    <property type="entry name" value="Probable bacterial effector-binding domain"/>
    <property type="match status" value="1"/>
</dbReference>
<reference evidence="2 3" key="1">
    <citation type="submission" date="2019-05" db="EMBL/GenBank/DDBJ databases">
        <title>Arcobacter sp. nov., isolated from sea sediment.</title>
        <authorList>
            <person name="Kim W."/>
        </authorList>
    </citation>
    <scope>NUCLEOTIDE SEQUENCE [LARGE SCALE GENOMIC DNA]</scope>
    <source>
        <strain evidence="2 3">CAU 1517</strain>
    </source>
</reference>
<keyword evidence="3" id="KW-1185">Reference proteome</keyword>
<dbReference type="OrthoDB" id="9801008at2"/>
<organism evidence="2 3">
    <name type="scientific">Arcobacter arenosus</name>
    <dbReference type="NCBI Taxonomy" id="2576037"/>
    <lineage>
        <taxon>Bacteria</taxon>
        <taxon>Pseudomonadati</taxon>
        <taxon>Campylobacterota</taxon>
        <taxon>Epsilonproteobacteria</taxon>
        <taxon>Campylobacterales</taxon>
        <taxon>Arcobacteraceae</taxon>
        <taxon>Arcobacter</taxon>
    </lineage>
</organism>
<dbReference type="InterPro" id="IPR010499">
    <property type="entry name" value="AraC_E-bd"/>
</dbReference>